<dbReference type="KEGG" id="nha:Nham_1794"/>
<dbReference type="FunFam" id="3.40.50.150:FF:000010">
    <property type="entry name" value="Protein-L-isoaspartate O-methyltransferase"/>
    <property type="match status" value="1"/>
</dbReference>
<dbReference type="CDD" id="cd02440">
    <property type="entry name" value="AdoMet_MTases"/>
    <property type="match status" value="1"/>
</dbReference>
<dbReference type="InterPro" id="IPR000682">
    <property type="entry name" value="PCMT"/>
</dbReference>
<keyword evidence="4 7" id="KW-0489">Methyltransferase</keyword>
<dbReference type="GO" id="GO:0030091">
    <property type="term" value="P:protein repair"/>
    <property type="evidence" value="ECO:0007669"/>
    <property type="project" value="UniProtKB-UniRule"/>
</dbReference>
<feature type="active site" evidence="7">
    <location>
        <position position="64"/>
    </location>
</feature>
<keyword evidence="6 7" id="KW-0949">S-adenosyl-L-methionine</keyword>
<evidence type="ECO:0000256" key="1">
    <source>
        <dbReference type="ARBA" id="ARBA00004496"/>
    </source>
</evidence>
<dbReference type="GO" id="GO:0005737">
    <property type="term" value="C:cytoplasm"/>
    <property type="evidence" value="ECO:0007669"/>
    <property type="project" value="UniProtKB-SubCell"/>
</dbReference>
<dbReference type="NCBIfam" id="TIGR00080">
    <property type="entry name" value="pimt"/>
    <property type="match status" value="1"/>
</dbReference>
<dbReference type="AlphaFoldDB" id="Q1QMD9"/>
<dbReference type="NCBIfam" id="NF001453">
    <property type="entry name" value="PRK00312.1"/>
    <property type="match status" value="1"/>
</dbReference>
<dbReference type="GO" id="GO:0032259">
    <property type="term" value="P:methylation"/>
    <property type="evidence" value="ECO:0007669"/>
    <property type="project" value="UniProtKB-KW"/>
</dbReference>
<reference evidence="8 9" key="1">
    <citation type="submission" date="2006-03" db="EMBL/GenBank/DDBJ databases">
        <title>Complete sequence of chromosome of Nitrobacter hamburgensis X14.</title>
        <authorList>
            <consortium name="US DOE Joint Genome Institute"/>
            <person name="Copeland A."/>
            <person name="Lucas S."/>
            <person name="Lapidus A."/>
            <person name="Barry K."/>
            <person name="Detter J.C."/>
            <person name="Glavina del Rio T."/>
            <person name="Hammon N."/>
            <person name="Israni S."/>
            <person name="Dalin E."/>
            <person name="Tice H."/>
            <person name="Pitluck S."/>
            <person name="Chain P."/>
            <person name="Malfatti S."/>
            <person name="Shin M."/>
            <person name="Vergez L."/>
            <person name="Schmutz J."/>
            <person name="Larimer F."/>
            <person name="Land M."/>
            <person name="Hauser L."/>
            <person name="Kyrpides N."/>
            <person name="Ivanova N."/>
            <person name="Ward B."/>
            <person name="Arp D."/>
            <person name="Klotz M."/>
            <person name="Stein L."/>
            <person name="O'Mullan G."/>
            <person name="Starkenburg S."/>
            <person name="Sayavedra L."/>
            <person name="Poret-Peterson A.T."/>
            <person name="Gentry M.E."/>
            <person name="Bruce D."/>
            <person name="Richardson P."/>
        </authorList>
    </citation>
    <scope>NUCLEOTIDE SEQUENCE [LARGE SCALE GENOMIC DNA]</scope>
    <source>
        <strain evidence="9">DSM 10229 / NCIMB 13809 / X14</strain>
    </source>
</reference>
<dbReference type="eggNOG" id="COG2518">
    <property type="taxonomic scope" value="Bacteria"/>
</dbReference>
<evidence type="ECO:0000256" key="4">
    <source>
        <dbReference type="ARBA" id="ARBA00022603"/>
    </source>
</evidence>
<evidence type="ECO:0000256" key="3">
    <source>
        <dbReference type="ARBA" id="ARBA00022490"/>
    </source>
</evidence>
<dbReference type="Pfam" id="PF01135">
    <property type="entry name" value="PCMT"/>
    <property type="match status" value="1"/>
</dbReference>
<dbReference type="OrthoDB" id="9810066at2"/>
<evidence type="ECO:0000256" key="2">
    <source>
        <dbReference type="ARBA" id="ARBA00005369"/>
    </source>
</evidence>
<dbReference type="STRING" id="323097.Nham_1794"/>
<name>Q1QMD9_NITHX</name>
<accession>Q1QMD9</accession>
<evidence type="ECO:0000313" key="8">
    <source>
        <dbReference type="EMBL" id="ABE62608.1"/>
    </source>
</evidence>
<keyword evidence="9" id="KW-1185">Reference proteome</keyword>
<evidence type="ECO:0000256" key="5">
    <source>
        <dbReference type="ARBA" id="ARBA00022679"/>
    </source>
</evidence>
<keyword evidence="5 7" id="KW-0808">Transferase</keyword>
<dbReference type="Gene3D" id="3.40.50.150">
    <property type="entry name" value="Vaccinia Virus protein VP39"/>
    <property type="match status" value="1"/>
</dbReference>
<comment type="catalytic activity">
    <reaction evidence="7">
        <text>[protein]-L-isoaspartate + S-adenosyl-L-methionine = [protein]-L-isoaspartate alpha-methyl ester + S-adenosyl-L-homocysteine</text>
        <dbReference type="Rhea" id="RHEA:12705"/>
        <dbReference type="Rhea" id="RHEA-COMP:12143"/>
        <dbReference type="Rhea" id="RHEA-COMP:12144"/>
        <dbReference type="ChEBI" id="CHEBI:57856"/>
        <dbReference type="ChEBI" id="CHEBI:59789"/>
        <dbReference type="ChEBI" id="CHEBI:90596"/>
        <dbReference type="ChEBI" id="CHEBI:90598"/>
        <dbReference type="EC" id="2.1.1.77"/>
    </reaction>
</comment>
<dbReference type="HAMAP" id="MF_00090">
    <property type="entry name" value="PIMT"/>
    <property type="match status" value="1"/>
</dbReference>
<comment type="function">
    <text evidence="7">Catalyzes the methyl esterification of L-isoaspartyl residues in peptides and proteins that result from spontaneous decomposition of normal L-aspartyl and L-asparaginyl residues. It plays a role in the repair and/or degradation of damaged proteins.</text>
</comment>
<evidence type="ECO:0000256" key="7">
    <source>
        <dbReference type="HAMAP-Rule" id="MF_00090"/>
    </source>
</evidence>
<organism evidence="8 9">
    <name type="scientific">Nitrobacter hamburgensis (strain DSM 10229 / NCIMB 13809 / X14)</name>
    <dbReference type="NCBI Taxonomy" id="323097"/>
    <lineage>
        <taxon>Bacteria</taxon>
        <taxon>Pseudomonadati</taxon>
        <taxon>Pseudomonadota</taxon>
        <taxon>Alphaproteobacteria</taxon>
        <taxon>Hyphomicrobiales</taxon>
        <taxon>Nitrobacteraceae</taxon>
        <taxon>Nitrobacter</taxon>
    </lineage>
</organism>
<comment type="subcellular location">
    <subcellularLocation>
        <location evidence="1 7">Cytoplasm</location>
    </subcellularLocation>
</comment>
<dbReference type="InterPro" id="IPR029063">
    <property type="entry name" value="SAM-dependent_MTases_sf"/>
</dbReference>
<protein>
    <recommendedName>
        <fullName evidence="7">Protein-L-isoaspartate O-methyltransferase</fullName>
        <ecNumber evidence="7">2.1.1.77</ecNumber>
    </recommendedName>
    <alternativeName>
        <fullName evidence="7">L-isoaspartyl protein carboxyl methyltransferase</fullName>
    </alternativeName>
    <alternativeName>
        <fullName evidence="7">Protein L-isoaspartyl methyltransferase</fullName>
    </alternativeName>
    <alternativeName>
        <fullName evidence="7">Protein-beta-aspartate methyltransferase</fullName>
        <shortName evidence="7">PIMT</shortName>
    </alternativeName>
</protein>
<dbReference type="RefSeq" id="WP_011510290.1">
    <property type="nucleotide sequence ID" value="NC_007964.1"/>
</dbReference>
<dbReference type="EMBL" id="CP000319">
    <property type="protein sequence ID" value="ABE62608.1"/>
    <property type="molecule type" value="Genomic_DNA"/>
</dbReference>
<dbReference type="PANTHER" id="PTHR11579:SF0">
    <property type="entry name" value="PROTEIN-L-ISOASPARTATE(D-ASPARTATE) O-METHYLTRANSFERASE"/>
    <property type="match status" value="1"/>
</dbReference>
<keyword evidence="3 7" id="KW-0963">Cytoplasm</keyword>
<sequence>MSPAGPPPPEKMMFQLSLRRRGISDQRVLRAMDSVPRDVFVESDDRDDAWRDTALGIACGQTISQPFVVAYMTERLELRDDHRVLEIGTGSGYQAAILSRLCREVVTIERFRVLADRARARLEQLDCDNVEVMLGDGFDIPAGAGQFDRIMVTAAMEQIPDALTARIEPDGLLIAPVGPHNGRQTLMLLRRTNAGLVRKELIDVRFVPALPGIAREL</sequence>
<gene>
    <name evidence="7" type="primary">pcm</name>
    <name evidence="8" type="ordered locus">Nham_1794</name>
</gene>
<dbReference type="PANTHER" id="PTHR11579">
    <property type="entry name" value="PROTEIN-L-ISOASPARTATE O-METHYLTRANSFERASE"/>
    <property type="match status" value="1"/>
</dbReference>
<proteinExistence type="inferred from homology"/>
<dbReference type="SUPFAM" id="SSF53335">
    <property type="entry name" value="S-adenosyl-L-methionine-dependent methyltransferases"/>
    <property type="match status" value="1"/>
</dbReference>
<evidence type="ECO:0000256" key="6">
    <source>
        <dbReference type="ARBA" id="ARBA00022691"/>
    </source>
</evidence>
<dbReference type="HOGENOM" id="CLU_055432_2_0_5"/>
<evidence type="ECO:0000313" key="9">
    <source>
        <dbReference type="Proteomes" id="UP000001953"/>
    </source>
</evidence>
<comment type="similarity">
    <text evidence="2 7">Belongs to the methyltransferase superfamily. L-isoaspartyl/D-aspartyl protein methyltransferase family.</text>
</comment>
<dbReference type="Proteomes" id="UP000001953">
    <property type="component" value="Chromosome"/>
</dbReference>
<dbReference type="EC" id="2.1.1.77" evidence="7"/>
<dbReference type="GO" id="GO:0004719">
    <property type="term" value="F:protein-L-isoaspartate (D-aspartate) O-methyltransferase activity"/>
    <property type="evidence" value="ECO:0007669"/>
    <property type="project" value="UniProtKB-UniRule"/>
</dbReference>